<organism evidence="2 3">
    <name type="scientific">Marasmius tenuissimus</name>
    <dbReference type="NCBI Taxonomy" id="585030"/>
    <lineage>
        <taxon>Eukaryota</taxon>
        <taxon>Fungi</taxon>
        <taxon>Dikarya</taxon>
        <taxon>Basidiomycota</taxon>
        <taxon>Agaricomycotina</taxon>
        <taxon>Agaricomycetes</taxon>
        <taxon>Agaricomycetidae</taxon>
        <taxon>Agaricales</taxon>
        <taxon>Marasmiineae</taxon>
        <taxon>Marasmiaceae</taxon>
        <taxon>Marasmius</taxon>
    </lineage>
</organism>
<comment type="caution">
    <text evidence="2">The sequence shown here is derived from an EMBL/GenBank/DDBJ whole genome shotgun (WGS) entry which is preliminary data.</text>
</comment>
<evidence type="ECO:0000313" key="3">
    <source>
        <dbReference type="Proteomes" id="UP001437256"/>
    </source>
</evidence>
<protein>
    <submittedName>
        <fullName evidence="2">Uncharacterized protein</fullName>
    </submittedName>
</protein>
<accession>A0ABR2ZJ92</accession>
<dbReference type="Proteomes" id="UP001437256">
    <property type="component" value="Unassembled WGS sequence"/>
</dbReference>
<gene>
    <name evidence="2" type="ORF">AAF712_012680</name>
</gene>
<proteinExistence type="predicted"/>
<name>A0ABR2ZJ92_9AGAR</name>
<dbReference type="EMBL" id="JBBXMP010000172">
    <property type="protein sequence ID" value="KAL0060522.1"/>
    <property type="molecule type" value="Genomic_DNA"/>
</dbReference>
<keyword evidence="3" id="KW-1185">Reference proteome</keyword>
<feature type="region of interest" description="Disordered" evidence="1">
    <location>
        <begin position="49"/>
        <end position="75"/>
    </location>
</feature>
<sequence length="75" mass="8259">MSGLAPTLVIVRVAYGKSVETVQQMMSIHFAEQASRETRQPTVDICSDPQYDDDASDTPVEELKPGTMVDEGRMV</sequence>
<evidence type="ECO:0000256" key="1">
    <source>
        <dbReference type="SAM" id="MobiDB-lite"/>
    </source>
</evidence>
<evidence type="ECO:0000313" key="2">
    <source>
        <dbReference type="EMBL" id="KAL0060522.1"/>
    </source>
</evidence>
<reference evidence="2 3" key="1">
    <citation type="submission" date="2024-05" db="EMBL/GenBank/DDBJ databases">
        <title>A draft genome resource for the thread blight pathogen Marasmius tenuissimus strain MS-2.</title>
        <authorList>
            <person name="Yulfo-Soto G.E."/>
            <person name="Baruah I.K."/>
            <person name="Amoako-Attah I."/>
            <person name="Bukari Y."/>
            <person name="Meinhardt L.W."/>
            <person name="Bailey B.A."/>
            <person name="Cohen S.P."/>
        </authorList>
    </citation>
    <scope>NUCLEOTIDE SEQUENCE [LARGE SCALE GENOMIC DNA]</scope>
    <source>
        <strain evidence="2 3">MS-2</strain>
    </source>
</reference>
<feature type="compositionally biased region" description="Acidic residues" evidence="1">
    <location>
        <begin position="50"/>
        <end position="60"/>
    </location>
</feature>